<dbReference type="PIRSF" id="PIRSF015947">
    <property type="entry name" value="26S_Psome_Rpn2"/>
    <property type="match status" value="1"/>
</dbReference>
<dbReference type="Pfam" id="PF18004">
    <property type="entry name" value="RPN2_C"/>
    <property type="match status" value="1"/>
</dbReference>
<evidence type="ECO:0000259" key="6">
    <source>
        <dbReference type="Pfam" id="PF18004"/>
    </source>
</evidence>
<dbReference type="PANTHER" id="PTHR10943:SF2">
    <property type="entry name" value="26S PROTEASOME NON-ATPASE REGULATORY SUBUNIT 1"/>
    <property type="match status" value="1"/>
</dbReference>
<keyword evidence="3 4" id="KW-0647">Proteasome</keyword>
<name>A0A2V0NZM5_9CHLO</name>
<sequence>MPSVVSSAAGLLTLLEEPNDELQKYALTKLNGVVHDFWFEISPSIASVEALYEDEGFKDRELAALIASKVFYHLGELDSALTYALGAGPLFDLNEDSEYVRTLVARCLDQYFDLRRREVEGGEEGVDVDPRLVAVVERMIASATAAGQWEQAVGVALEARRLDLLESVVGRAPEQGAVLGYALRVTQRVVVNRNFRHQVLRLLVRLAEATPSPDWVEVCQCLMFLDDAPRVADILARLIDGPEEDALVAYQAAFDLVENEMQSFLTEVLERLPKLPEPAPPATPAAAPADGDAMDADGAAAPAPPAAAEANGGAHPAMPPAKAERVSRLRAILAGTTPIGLTLEFLYHNNKADLQVLKNLKSSVDARVSVLHSATILANALVHAGTSVDTFLRENLEWLSRATNWAKFSATAGLGVIHRGQLAQGKALLAPYLPRDGAGGSPFSEGGALYALGLIAANHGANHRSFLLESLRSASSPVIQHGACLGLGLACLGACDEEAFEDLKNTLYTDDAVAGEAAGLAMGMLLCGSSSDKAQEMLAYAHDTSHEKIIRGLALGLALTAYGREEGGDALVEQMARDQDPILRWGAAYALGLAYRGTANNGAIARLLHWSVSDVSDDVRRAAVTNLGFVLMGAPEQTPRIVALLAESFNPHVRYGAALAVGIACAGSGGREAVALLESMIADPVDFVRQGVYIALALVLLQQPEARVEGLRKRLAKAVADKHEETMARMGAAIATGILDAGGRNVTVGLRSRSGYFRRTSVVGLALFTYHWYWHPIAHCLSLSFTPSALIGLDASLRTPKLPVHIAARPSLFAYPPPLTVEASKEVARVEKAVLSTTAKARERARKREAEKKDKEGAPGGGEAAAAKPEAAASKASGDAMDTDDAAAAAGEGEGEGAKAGEAEAAAKKPEEPSSYDLTAPARMTLQQVRFASLPADSRWAPVKRGAPLTGFLLLRDTRPGEPVEYAASDAVGGAAGGAAAAGGGGAAAAAPAQEAEAPPPAPFEFDG</sequence>
<dbReference type="Gene3D" id="1.25.10.10">
    <property type="entry name" value="Leucine-rich Repeat Variant"/>
    <property type="match status" value="1"/>
</dbReference>
<dbReference type="SUPFAM" id="SSF48371">
    <property type="entry name" value="ARM repeat"/>
    <property type="match status" value="1"/>
</dbReference>
<dbReference type="GO" id="GO:0030234">
    <property type="term" value="F:enzyme regulator activity"/>
    <property type="evidence" value="ECO:0007669"/>
    <property type="project" value="UniProtKB-UniRule"/>
</dbReference>
<dbReference type="PANTHER" id="PTHR10943">
    <property type="entry name" value="26S PROTEASOME NON-ATPASE REGULATORY SUBUNIT"/>
    <property type="match status" value="1"/>
</dbReference>
<accession>A0A2V0NZM5</accession>
<feature type="compositionally biased region" description="Basic and acidic residues" evidence="5">
    <location>
        <begin position="896"/>
        <end position="912"/>
    </location>
</feature>
<evidence type="ECO:0000313" key="8">
    <source>
        <dbReference type="EMBL" id="GBF90265.1"/>
    </source>
</evidence>
<dbReference type="OrthoDB" id="261572at2759"/>
<comment type="caution">
    <text evidence="8">The sequence shown here is derived from an EMBL/GenBank/DDBJ whole genome shotgun (WGS) entry which is preliminary data.</text>
</comment>
<feature type="domain" description="26S proteasome regulatory subunit RPN2 C-terminal" evidence="6">
    <location>
        <begin position="789"/>
        <end position="965"/>
    </location>
</feature>
<feature type="compositionally biased region" description="Pro residues" evidence="5">
    <location>
        <begin position="998"/>
        <end position="1008"/>
    </location>
</feature>
<dbReference type="InterPro" id="IPR002015">
    <property type="entry name" value="Proteasome/cyclosome_rpt"/>
</dbReference>
<dbReference type="InterPro" id="IPR048570">
    <property type="entry name" value="PSMD1_RPN2_N"/>
</dbReference>
<protein>
    <recommendedName>
        <fullName evidence="4">26S proteasome non-ATPase regulatory subunit 1 homolog</fullName>
    </recommendedName>
</protein>
<evidence type="ECO:0000256" key="2">
    <source>
        <dbReference type="ARBA" id="ARBA00022737"/>
    </source>
</evidence>
<dbReference type="EMBL" id="BDRX01000015">
    <property type="protein sequence ID" value="GBF90265.1"/>
    <property type="molecule type" value="Genomic_DNA"/>
</dbReference>
<dbReference type="Pfam" id="PF01851">
    <property type="entry name" value="PC_rep"/>
    <property type="match status" value="1"/>
</dbReference>
<dbReference type="AlphaFoldDB" id="A0A2V0NZM5"/>
<keyword evidence="9" id="KW-1185">Reference proteome</keyword>
<dbReference type="GO" id="GO:0043161">
    <property type="term" value="P:proteasome-mediated ubiquitin-dependent protein catabolic process"/>
    <property type="evidence" value="ECO:0007669"/>
    <property type="project" value="TreeGrafter"/>
</dbReference>
<feature type="region of interest" description="Disordered" evidence="5">
    <location>
        <begin position="975"/>
        <end position="1008"/>
    </location>
</feature>
<evidence type="ECO:0000313" key="9">
    <source>
        <dbReference type="Proteomes" id="UP000247498"/>
    </source>
</evidence>
<dbReference type="Pfam" id="PF21505">
    <property type="entry name" value="RPN2_N"/>
    <property type="match status" value="1"/>
</dbReference>
<evidence type="ECO:0000256" key="3">
    <source>
        <dbReference type="ARBA" id="ARBA00022942"/>
    </source>
</evidence>
<evidence type="ECO:0000259" key="7">
    <source>
        <dbReference type="Pfam" id="PF21505"/>
    </source>
</evidence>
<dbReference type="FunFam" id="1.25.10.10:FF:000017">
    <property type="entry name" value="26S proteasome non-ATPase regulatory subunit 1"/>
    <property type="match status" value="1"/>
</dbReference>
<feature type="compositionally biased region" description="Low complexity" evidence="5">
    <location>
        <begin position="988"/>
        <end position="997"/>
    </location>
</feature>
<dbReference type="InParanoid" id="A0A2V0NZM5"/>
<feature type="compositionally biased region" description="Low complexity" evidence="5">
    <location>
        <begin position="864"/>
        <end position="878"/>
    </location>
</feature>
<dbReference type="GO" id="GO:0034515">
    <property type="term" value="C:proteasome storage granule"/>
    <property type="evidence" value="ECO:0007669"/>
    <property type="project" value="TreeGrafter"/>
</dbReference>
<dbReference type="Pfam" id="PF13646">
    <property type="entry name" value="HEAT_2"/>
    <property type="match status" value="1"/>
</dbReference>
<dbReference type="GO" id="GO:0042176">
    <property type="term" value="P:regulation of protein catabolic process"/>
    <property type="evidence" value="ECO:0007669"/>
    <property type="project" value="UniProtKB-UniRule"/>
</dbReference>
<dbReference type="InterPro" id="IPR011989">
    <property type="entry name" value="ARM-like"/>
</dbReference>
<feature type="domain" description="26S proteasome non-ATPase regulatory subunit 1/RPN2 N-terminal" evidence="7">
    <location>
        <begin position="7"/>
        <end position="350"/>
    </location>
</feature>
<dbReference type="InterPro" id="IPR016024">
    <property type="entry name" value="ARM-type_fold"/>
</dbReference>
<feature type="compositionally biased region" description="Low complexity" evidence="5">
    <location>
        <begin position="284"/>
        <end position="316"/>
    </location>
</feature>
<comment type="similarity">
    <text evidence="1 4">Belongs to the proteasome subunit S1 family.</text>
</comment>
<dbReference type="FunCoup" id="A0A2V0NZM5">
    <property type="interactions" value="2489"/>
</dbReference>
<gene>
    <name evidence="8" type="ORF">Rsub_03398</name>
</gene>
<comment type="function">
    <text evidence="4">Acts as a regulatory subunit of the 26S proteasome which is involved in the ATP-dependent degradation of ubiquitinated proteins.</text>
</comment>
<proteinExistence type="inferred from homology"/>
<feature type="region of interest" description="Disordered" evidence="5">
    <location>
        <begin position="839"/>
        <end position="919"/>
    </location>
</feature>
<feature type="compositionally biased region" description="Gly residues" evidence="5">
    <location>
        <begin position="975"/>
        <end position="987"/>
    </location>
</feature>
<dbReference type="Proteomes" id="UP000247498">
    <property type="component" value="Unassembled WGS sequence"/>
</dbReference>
<dbReference type="STRING" id="307507.A0A2V0NZM5"/>
<reference evidence="8 9" key="1">
    <citation type="journal article" date="2018" name="Sci. Rep.">
        <title>Raphidocelis subcapitata (=Pseudokirchneriella subcapitata) provides an insight into genome evolution and environmental adaptations in the Sphaeropleales.</title>
        <authorList>
            <person name="Suzuki S."/>
            <person name="Yamaguchi H."/>
            <person name="Nakajima N."/>
            <person name="Kawachi M."/>
        </authorList>
    </citation>
    <scope>NUCLEOTIDE SEQUENCE [LARGE SCALE GENOMIC DNA]</scope>
    <source>
        <strain evidence="8 9">NIES-35</strain>
    </source>
</reference>
<dbReference type="InterPro" id="IPR040623">
    <property type="entry name" value="RPN2_C"/>
</dbReference>
<evidence type="ECO:0000256" key="1">
    <source>
        <dbReference type="ARBA" id="ARBA00006308"/>
    </source>
</evidence>
<feature type="compositionally biased region" description="Basic and acidic residues" evidence="5">
    <location>
        <begin position="840"/>
        <end position="857"/>
    </location>
</feature>
<dbReference type="InterPro" id="IPR016642">
    <property type="entry name" value="26S_Psome_Rpn2"/>
</dbReference>
<feature type="region of interest" description="Disordered" evidence="5">
    <location>
        <begin position="275"/>
        <end position="321"/>
    </location>
</feature>
<organism evidence="8 9">
    <name type="scientific">Raphidocelis subcapitata</name>
    <dbReference type="NCBI Taxonomy" id="307507"/>
    <lineage>
        <taxon>Eukaryota</taxon>
        <taxon>Viridiplantae</taxon>
        <taxon>Chlorophyta</taxon>
        <taxon>core chlorophytes</taxon>
        <taxon>Chlorophyceae</taxon>
        <taxon>CS clade</taxon>
        <taxon>Sphaeropleales</taxon>
        <taxon>Selenastraceae</taxon>
        <taxon>Raphidocelis</taxon>
    </lineage>
</organism>
<comment type="subunit">
    <text evidence="4">Component of the 19S regulatory particle (RP/PA700) base subcomplex of the 26S proteasome. The 26S proteasome is composed of a core protease (CP), known as the 20S proteasome, capped at one or both ends by the 19S regulatory particle (RP/PA700).</text>
</comment>
<dbReference type="GO" id="GO:0008540">
    <property type="term" value="C:proteasome regulatory particle, base subcomplex"/>
    <property type="evidence" value="ECO:0007669"/>
    <property type="project" value="UniProtKB-UniRule"/>
</dbReference>
<evidence type="ECO:0000256" key="4">
    <source>
        <dbReference type="PIRNR" id="PIRNR015947"/>
    </source>
</evidence>
<evidence type="ECO:0000256" key="5">
    <source>
        <dbReference type="SAM" id="MobiDB-lite"/>
    </source>
</evidence>
<dbReference type="GO" id="GO:0005634">
    <property type="term" value="C:nucleus"/>
    <property type="evidence" value="ECO:0007669"/>
    <property type="project" value="TreeGrafter"/>
</dbReference>
<keyword evidence="2" id="KW-0677">Repeat</keyword>